<dbReference type="AlphaFoldDB" id="A0A3P8CN89"/>
<evidence type="ECO:0000256" key="8">
    <source>
        <dbReference type="ARBA" id="ARBA00022737"/>
    </source>
</evidence>
<keyword evidence="7" id="KW-0479">Metal-binding</keyword>
<dbReference type="Gene3D" id="3.30.1740.10">
    <property type="entry name" value="Zinc finger, PARP-type"/>
    <property type="match status" value="1"/>
</dbReference>
<dbReference type="SUPFAM" id="SSF57716">
    <property type="entry name" value="Glucocorticoid receptor-like (DNA-binding domain)"/>
    <property type="match status" value="1"/>
</dbReference>
<dbReference type="InterPro" id="IPR012317">
    <property type="entry name" value="Poly(ADP-ribose)pol_cat_dom"/>
</dbReference>
<dbReference type="InterPro" id="IPR050800">
    <property type="entry name" value="ARTD/PARP"/>
</dbReference>
<evidence type="ECO:0000256" key="13">
    <source>
        <dbReference type="ARBA" id="ARBA00023125"/>
    </source>
</evidence>
<dbReference type="InterPro" id="IPR008893">
    <property type="entry name" value="WGR_domain"/>
</dbReference>
<dbReference type="Gene3D" id="1.20.142.10">
    <property type="entry name" value="Poly(ADP-ribose) polymerase, regulatory domain"/>
    <property type="match status" value="1"/>
</dbReference>
<dbReference type="GO" id="GO:0016779">
    <property type="term" value="F:nucleotidyltransferase activity"/>
    <property type="evidence" value="ECO:0007669"/>
    <property type="project" value="UniProtKB-KW"/>
</dbReference>
<sequence>MRMSVREPSRFFDGLQDNWFHFSCFWKRIKPGKVTINERSIRGMDLIKWDDQVNLLRLRLSKQADLMWDLRKGFKENLKKPEMVELLTSNNLNPPSGESKVSCLFLVAIYTARGLMEWFSTSQRTYICTGQLSEYTKCTYRNGNPDRSKFAVPKELKENPYLKKLKVNVSEGDADGRSVGGSSGLLENILRIFSIVLFKFSGPKSGLSRHLVKAGTVVDQECEYCEVSHVHRAKNGRCELIAGSLYAVVLGSVDMAINKNSYYKIQLLKHDTKPTFYLFRSWGRVGTAIGGTRTEVFRLEEDAIDAFEQLFLEKSGNRWKNKSSFKKLPGYMDLVETDFTELVLAQNNAIVPGSKTKLPPPIKDILLMIFDMEQLKSTMMSFQLDLDKMPLGKLSKRQITSAFSVLSELQAKEHPDKILDATNRFYTLIPHNFGFDKPPLLNSREIIKEKCDMLGSLLEIQIAYELVKEEEDETCLRDPVDVHYERLMCKMEVSAVCFERIQLYMANTHGETHTTFNLEIVDVTLNRVGEDVKFKANIGNRRLLWHGSGTANYGGILSQGLRIAPPEAPVTGYMFGKGVYFADMASKSANYCRVYADNTDGLLLLCDVALGKVKQELHAVDHSPKTLKGYNSVQGVGGMEPDPTKVTECDEGYTIRLEKPVKAADSETRSLLYNECVSFVPYLFQTRRILKCELSYGCLWFLSEMSIL</sequence>
<dbReference type="SMART" id="SM01336">
    <property type="entry name" value="zf-PARP"/>
    <property type="match status" value="1"/>
</dbReference>
<dbReference type="InterPro" id="IPR012982">
    <property type="entry name" value="PARP1-like_PADR1_Zn_ribbon"/>
</dbReference>
<keyword evidence="10" id="KW-0863">Zinc-finger</keyword>
<dbReference type="Pfam" id="PF08063">
    <property type="entry name" value="Zn_ribbon_PADR1"/>
    <property type="match status" value="1"/>
</dbReference>
<feature type="domain" description="PARP-type" evidence="18">
    <location>
        <begin position="1"/>
        <end position="55"/>
    </location>
</feature>
<dbReference type="GO" id="GO:0005730">
    <property type="term" value="C:nucleolus"/>
    <property type="evidence" value="ECO:0007669"/>
    <property type="project" value="TreeGrafter"/>
</dbReference>
<dbReference type="PROSITE" id="PS51060">
    <property type="entry name" value="PARP_ALPHA_HD"/>
    <property type="match status" value="1"/>
</dbReference>
<dbReference type="SUPFAM" id="SSF142921">
    <property type="entry name" value="WGR domain-like"/>
    <property type="match status" value="1"/>
</dbReference>
<dbReference type="GO" id="GO:0070212">
    <property type="term" value="P:protein poly-ADP-ribosylation"/>
    <property type="evidence" value="ECO:0007669"/>
    <property type="project" value="TreeGrafter"/>
</dbReference>
<evidence type="ECO:0000256" key="4">
    <source>
        <dbReference type="ARBA" id="ARBA00022676"/>
    </source>
</evidence>
<evidence type="ECO:0000256" key="15">
    <source>
        <dbReference type="ARBA" id="ARBA00024347"/>
    </source>
</evidence>
<keyword evidence="9" id="KW-0013">ADP-ribosylation</keyword>
<evidence type="ECO:0000256" key="16">
    <source>
        <dbReference type="ARBA" id="ARBA00033987"/>
    </source>
</evidence>
<dbReference type="CDD" id="cd01437">
    <property type="entry name" value="parp_like"/>
    <property type="match status" value="1"/>
</dbReference>
<dbReference type="PANTHER" id="PTHR10459:SF60">
    <property type="entry name" value="POLY [ADP-RIBOSE] POLYMERASE 2"/>
    <property type="match status" value="1"/>
</dbReference>
<comment type="subcellular location">
    <subcellularLocation>
        <location evidence="3">Nucleus</location>
    </subcellularLocation>
</comment>
<dbReference type="PROSITE" id="PS52007">
    <property type="entry name" value="PADR1"/>
    <property type="match status" value="1"/>
</dbReference>
<comment type="similarity">
    <text evidence="15">Belongs to the ARTD/PARP family.</text>
</comment>
<dbReference type="InterPro" id="IPR036616">
    <property type="entry name" value="Poly(ADP-ribose)pol_reg_dom_sf"/>
</dbReference>
<evidence type="ECO:0000256" key="11">
    <source>
        <dbReference type="ARBA" id="ARBA00022833"/>
    </source>
</evidence>
<dbReference type="InterPro" id="IPR036930">
    <property type="entry name" value="WGR_dom_sf"/>
</dbReference>
<dbReference type="GO" id="GO:0140807">
    <property type="term" value="F:NAD+-protein-glutamate ADP-ribosyltransferase activity"/>
    <property type="evidence" value="ECO:0007669"/>
    <property type="project" value="RHEA"/>
</dbReference>
<keyword evidence="6" id="KW-0548">Nucleotidyltransferase</keyword>
<proteinExistence type="inferred from homology"/>
<dbReference type="EMBL" id="UZAH01026820">
    <property type="protein sequence ID" value="VDO85692.1"/>
    <property type="molecule type" value="Genomic_DNA"/>
</dbReference>
<dbReference type="Pfam" id="PF00644">
    <property type="entry name" value="PARP"/>
    <property type="match status" value="1"/>
</dbReference>
<keyword evidence="14" id="KW-0539">Nucleus</keyword>
<accession>A0A3P8CN89</accession>
<evidence type="ECO:0000256" key="7">
    <source>
        <dbReference type="ARBA" id="ARBA00022723"/>
    </source>
</evidence>
<evidence type="ECO:0000256" key="9">
    <source>
        <dbReference type="ARBA" id="ARBA00022765"/>
    </source>
</evidence>
<evidence type="ECO:0000256" key="5">
    <source>
        <dbReference type="ARBA" id="ARBA00022679"/>
    </source>
</evidence>
<dbReference type="CDD" id="cd08001">
    <property type="entry name" value="WGR_PARP1_like"/>
    <property type="match status" value="1"/>
</dbReference>
<dbReference type="PROSITE" id="PS51977">
    <property type="entry name" value="WGR"/>
    <property type="match status" value="1"/>
</dbReference>
<dbReference type="PANTHER" id="PTHR10459">
    <property type="entry name" value="DNA LIGASE"/>
    <property type="match status" value="1"/>
</dbReference>
<dbReference type="InterPro" id="IPR001510">
    <property type="entry name" value="Znf_PARP"/>
</dbReference>
<dbReference type="Gene3D" id="2.20.25.630">
    <property type="match status" value="1"/>
</dbReference>
<dbReference type="SUPFAM" id="SSF47587">
    <property type="entry name" value="Domain of poly(ADP-ribose) polymerase"/>
    <property type="match status" value="1"/>
</dbReference>
<keyword evidence="8" id="KW-0677">Repeat</keyword>
<feature type="domain" description="WGR" evidence="21">
    <location>
        <begin position="227"/>
        <end position="332"/>
    </location>
</feature>
<dbReference type="GO" id="GO:0006302">
    <property type="term" value="P:double-strand break repair"/>
    <property type="evidence" value="ECO:0007669"/>
    <property type="project" value="TreeGrafter"/>
</dbReference>
<organism evidence="22">
    <name type="scientific">Heligmosomoides polygyrus</name>
    <name type="common">Parasitic roundworm</name>
    <dbReference type="NCBI Taxonomy" id="6339"/>
    <lineage>
        <taxon>Eukaryota</taxon>
        <taxon>Metazoa</taxon>
        <taxon>Ecdysozoa</taxon>
        <taxon>Nematoda</taxon>
        <taxon>Chromadorea</taxon>
        <taxon>Rhabditida</taxon>
        <taxon>Rhabditina</taxon>
        <taxon>Rhabditomorpha</taxon>
        <taxon>Strongyloidea</taxon>
        <taxon>Heligmosomidae</taxon>
        <taxon>Heligmosomoides</taxon>
    </lineage>
</organism>
<comment type="catalytic activity">
    <reaction evidence="16">
        <text>NAD(+) + (ADP-D-ribosyl)n-acceptor = nicotinamide + (ADP-D-ribosyl)n+1-acceptor + H(+).</text>
        <dbReference type="EC" id="2.4.2.30"/>
    </reaction>
</comment>
<gene>
    <name evidence="22" type="ORF">HPBE_LOCUS10613</name>
</gene>
<dbReference type="EC" id="2.4.2.-" evidence="17"/>
<dbReference type="GO" id="GO:0008270">
    <property type="term" value="F:zinc ion binding"/>
    <property type="evidence" value="ECO:0007669"/>
    <property type="project" value="UniProtKB-KW"/>
</dbReference>
<evidence type="ECO:0000256" key="2">
    <source>
        <dbReference type="ARBA" id="ARBA00000459"/>
    </source>
</evidence>
<dbReference type="SMART" id="SM01335">
    <property type="entry name" value="PADR1"/>
    <property type="match status" value="1"/>
</dbReference>
<feature type="domain" description="PARP catalytic" evidence="19">
    <location>
        <begin position="478"/>
        <end position="701"/>
    </location>
</feature>
<name>A0A3P8CN89_HELPZ</name>
<keyword evidence="11" id="KW-0862">Zinc</keyword>
<evidence type="ECO:0000259" key="19">
    <source>
        <dbReference type="PROSITE" id="PS51059"/>
    </source>
</evidence>
<evidence type="ECO:0000256" key="17">
    <source>
        <dbReference type="RuleBase" id="RU362114"/>
    </source>
</evidence>
<dbReference type="FunFam" id="1.20.142.10:FF:000001">
    <property type="entry name" value="Poly [ADP-ribose] polymerase"/>
    <property type="match status" value="1"/>
</dbReference>
<dbReference type="InterPro" id="IPR038650">
    <property type="entry name" value="PADR1_C_dom_sf"/>
</dbReference>
<evidence type="ECO:0000256" key="1">
    <source>
        <dbReference type="ARBA" id="ARBA00000438"/>
    </source>
</evidence>
<dbReference type="Pfam" id="PF02877">
    <property type="entry name" value="PARP_reg"/>
    <property type="match status" value="1"/>
</dbReference>
<comment type="catalytic activity">
    <reaction evidence="2">
        <text>L-glutamyl-[protein] + NAD(+) = 5-O-(ADP-D-ribosyl)-L-glutamyl-[protein] + nicotinamide</text>
        <dbReference type="Rhea" id="RHEA:58224"/>
        <dbReference type="Rhea" id="RHEA-COMP:10208"/>
        <dbReference type="Rhea" id="RHEA-COMP:15089"/>
        <dbReference type="ChEBI" id="CHEBI:17154"/>
        <dbReference type="ChEBI" id="CHEBI:29973"/>
        <dbReference type="ChEBI" id="CHEBI:57540"/>
        <dbReference type="ChEBI" id="CHEBI:142540"/>
    </reaction>
</comment>
<dbReference type="Gene3D" id="1.10.20.130">
    <property type="match status" value="1"/>
</dbReference>
<evidence type="ECO:0000256" key="6">
    <source>
        <dbReference type="ARBA" id="ARBA00022695"/>
    </source>
</evidence>
<keyword evidence="13" id="KW-0238">DNA-binding</keyword>
<dbReference type="SUPFAM" id="SSF56399">
    <property type="entry name" value="ADP-ribosylation"/>
    <property type="match status" value="1"/>
</dbReference>
<evidence type="ECO:0000256" key="12">
    <source>
        <dbReference type="ARBA" id="ARBA00023027"/>
    </source>
</evidence>
<dbReference type="Pfam" id="PF05406">
    <property type="entry name" value="WGR"/>
    <property type="match status" value="1"/>
</dbReference>
<dbReference type="Gene3D" id="3.90.228.10">
    <property type="match status" value="1"/>
</dbReference>
<dbReference type="Pfam" id="PF21728">
    <property type="entry name" value="PADR1_N"/>
    <property type="match status" value="1"/>
</dbReference>
<keyword evidence="4 17" id="KW-0328">Glycosyltransferase</keyword>
<evidence type="ECO:0000313" key="22">
    <source>
        <dbReference type="EMBL" id="VDO85692.1"/>
    </source>
</evidence>
<dbReference type="GO" id="GO:0003677">
    <property type="term" value="F:DNA binding"/>
    <property type="evidence" value="ECO:0007669"/>
    <property type="project" value="UniProtKB-KW"/>
</dbReference>
<evidence type="ECO:0000259" key="21">
    <source>
        <dbReference type="PROSITE" id="PS51977"/>
    </source>
</evidence>
<evidence type="ECO:0000256" key="14">
    <source>
        <dbReference type="ARBA" id="ARBA00023242"/>
    </source>
</evidence>
<dbReference type="GO" id="GO:0003950">
    <property type="term" value="F:NAD+ poly-ADP-ribosyltransferase activity"/>
    <property type="evidence" value="ECO:0007669"/>
    <property type="project" value="UniProtKB-UniRule"/>
</dbReference>
<dbReference type="PROSITE" id="PS50064">
    <property type="entry name" value="ZF_PARP_2"/>
    <property type="match status" value="1"/>
</dbReference>
<evidence type="ECO:0000256" key="3">
    <source>
        <dbReference type="ARBA" id="ARBA00004123"/>
    </source>
</evidence>
<dbReference type="SMART" id="SM00773">
    <property type="entry name" value="WGR"/>
    <property type="match status" value="1"/>
</dbReference>
<comment type="catalytic activity">
    <reaction evidence="1">
        <text>L-aspartyl-[protein] + NAD(+) = 4-O-(ADP-D-ribosyl)-L-aspartyl-[protein] + nicotinamide</text>
        <dbReference type="Rhea" id="RHEA:54424"/>
        <dbReference type="Rhea" id="RHEA-COMP:9867"/>
        <dbReference type="Rhea" id="RHEA-COMP:13832"/>
        <dbReference type="ChEBI" id="CHEBI:17154"/>
        <dbReference type="ChEBI" id="CHEBI:29961"/>
        <dbReference type="ChEBI" id="CHEBI:57540"/>
        <dbReference type="ChEBI" id="CHEBI:138102"/>
    </reaction>
</comment>
<dbReference type="InterPro" id="IPR004102">
    <property type="entry name" value="Poly(ADP-ribose)pol_reg_dom"/>
</dbReference>
<keyword evidence="5 17" id="KW-0808">Transferase</keyword>
<protein>
    <recommendedName>
        <fullName evidence="17">Poly [ADP-ribose] polymerase</fullName>
        <shortName evidence="17">PARP</shortName>
        <ecNumber evidence="17">2.4.2.-</ecNumber>
    </recommendedName>
</protein>
<dbReference type="OrthoDB" id="429950at2759"/>
<evidence type="ECO:0000259" key="20">
    <source>
        <dbReference type="PROSITE" id="PS51060"/>
    </source>
</evidence>
<reference evidence="22" key="1">
    <citation type="submission" date="2018-11" db="EMBL/GenBank/DDBJ databases">
        <authorList>
            <consortium name="Pathogen Informatics"/>
        </authorList>
    </citation>
    <scope>NUCLEOTIDE SEQUENCE [LARGE SCALE GENOMIC DNA]</scope>
</reference>
<dbReference type="PROSITE" id="PS51059">
    <property type="entry name" value="PARP_CATALYTIC"/>
    <property type="match status" value="1"/>
</dbReference>
<dbReference type="InterPro" id="IPR049296">
    <property type="entry name" value="PARP1-like_PADR1_N"/>
</dbReference>
<evidence type="ECO:0000259" key="18">
    <source>
        <dbReference type="PROSITE" id="PS50064"/>
    </source>
</evidence>
<evidence type="ECO:0000256" key="10">
    <source>
        <dbReference type="ARBA" id="ARBA00022771"/>
    </source>
</evidence>
<dbReference type="GO" id="GO:0140806">
    <property type="term" value="F:NAD+-protein-aspartate ADP-ribosyltransferase activity"/>
    <property type="evidence" value="ECO:0007669"/>
    <property type="project" value="RHEA"/>
</dbReference>
<dbReference type="InterPro" id="IPR036957">
    <property type="entry name" value="Znf_PARP_sf"/>
</dbReference>
<feature type="domain" description="PARP alpha-helical" evidence="20">
    <location>
        <begin position="355"/>
        <end position="468"/>
    </location>
</feature>
<keyword evidence="12 17" id="KW-0520">NAD</keyword>